<evidence type="ECO:0000313" key="3">
    <source>
        <dbReference type="Proteomes" id="UP000217473"/>
    </source>
</evidence>
<dbReference type="EMBL" id="NIPK01000006">
    <property type="protein sequence ID" value="RIZ54775.1"/>
    <property type="molecule type" value="Genomic_DNA"/>
</dbReference>
<dbReference type="Proteomes" id="UP000217473">
    <property type="component" value="Unassembled WGS sequence"/>
</dbReference>
<protein>
    <submittedName>
        <fullName evidence="1">Uncharacterized protein</fullName>
    </submittedName>
</protein>
<evidence type="ECO:0000313" key="2">
    <source>
        <dbReference type="EMBL" id="RIZ54775.1"/>
    </source>
</evidence>
<comment type="caution">
    <text evidence="1">The sequence shown here is derived from an EMBL/GenBank/DDBJ whole genome shotgun (WGS) entry which is preliminary data.</text>
</comment>
<keyword evidence="4" id="KW-1185">Reference proteome</keyword>
<dbReference type="EMBL" id="MWUR01000007">
    <property type="protein sequence ID" value="PCF50743.1"/>
    <property type="molecule type" value="Genomic_DNA"/>
</dbReference>
<organism evidence="1 3">
    <name type="scientific">Staphylococcus delphini</name>
    <dbReference type="NCBI Taxonomy" id="53344"/>
    <lineage>
        <taxon>Bacteria</taxon>
        <taxon>Bacillati</taxon>
        <taxon>Bacillota</taxon>
        <taxon>Bacilli</taxon>
        <taxon>Bacillales</taxon>
        <taxon>Staphylococcaceae</taxon>
        <taxon>Staphylococcus</taxon>
        <taxon>Staphylococcus intermedius group</taxon>
    </lineage>
</organism>
<evidence type="ECO:0000313" key="1">
    <source>
        <dbReference type="EMBL" id="PCF50743.1"/>
    </source>
</evidence>
<name>A0AAX0QTY7_9STAP</name>
<evidence type="ECO:0000313" key="4">
    <source>
        <dbReference type="Proteomes" id="UP000266198"/>
    </source>
</evidence>
<dbReference type="Proteomes" id="UP000266198">
    <property type="component" value="Unassembled WGS sequence"/>
</dbReference>
<reference evidence="2 4" key="2">
    <citation type="submission" date="2017-06" db="EMBL/GenBank/DDBJ databases">
        <title>Identification of a new gene, sdsY, involved in staphylococcal internalization in non-professional phagocytic cells (NPPCs).</title>
        <authorList>
            <person name="Maali Y."/>
            <person name="Martins-Simoes P."/>
            <person name="Trouillet-Assant S."/>
            <person name="Laurent F."/>
            <person name="Diot A."/>
            <person name="Verhoeven P."/>
            <person name="Bouvard D."/>
            <person name="Vandenesch F."/>
            <person name="Bes M."/>
        </authorList>
    </citation>
    <scope>NUCLEOTIDE SEQUENCE [LARGE SCALE GENOMIC DNA]</scope>
    <source>
        <strain evidence="2 4">Heidy</strain>
    </source>
</reference>
<dbReference type="AlphaFoldDB" id="A0AAX0QTY7"/>
<dbReference type="RefSeq" id="WP_096596808.1">
    <property type="nucleotide sequence ID" value="NZ_LR134263.1"/>
</dbReference>
<proteinExistence type="predicted"/>
<accession>A0AAX0QTY7</accession>
<gene>
    <name evidence="1" type="ORF">B5C07_05875</name>
    <name evidence="2" type="ORF">CDL68_04500</name>
</gene>
<reference evidence="1 3" key="1">
    <citation type="journal article" date="2017" name="PLoS ONE">
        <title>Development of a real-time PCR for detection of Staphylococcus pseudintermedius using a novel automated comparison of whole-genome sequences.</title>
        <authorList>
            <person name="Verstappen K.M."/>
            <person name="Huijbregts L."/>
            <person name="Spaninks M."/>
            <person name="Wagenaar J.A."/>
            <person name="Fluit A.C."/>
            <person name="Duim B."/>
        </authorList>
    </citation>
    <scope>NUCLEOTIDE SEQUENCE [LARGE SCALE GENOMIC DNA]</scope>
    <source>
        <strain evidence="1 3">15S02591-1</strain>
    </source>
</reference>
<sequence>MKEKLKLRLQFFADTATGGTATPAAAKTKVAMGETKLKEKHTGIVKSVTDAKSYATPALITDDAIYMEGRLLRQLMIHF</sequence>